<protein>
    <submittedName>
        <fullName evidence="1">Uncharacterized protein</fullName>
    </submittedName>
</protein>
<evidence type="ECO:0000313" key="1">
    <source>
        <dbReference type="EMBL" id="GAH28309.1"/>
    </source>
</evidence>
<dbReference type="EMBL" id="BART01041709">
    <property type="protein sequence ID" value="GAH28309.1"/>
    <property type="molecule type" value="Genomic_DNA"/>
</dbReference>
<name>X1FFX7_9ZZZZ</name>
<feature type="non-terminal residue" evidence="1">
    <location>
        <position position="56"/>
    </location>
</feature>
<comment type="caution">
    <text evidence="1">The sequence shown here is derived from an EMBL/GenBank/DDBJ whole genome shotgun (WGS) entry which is preliminary data.</text>
</comment>
<dbReference type="AlphaFoldDB" id="X1FFX7"/>
<organism evidence="1">
    <name type="scientific">marine sediment metagenome</name>
    <dbReference type="NCBI Taxonomy" id="412755"/>
    <lineage>
        <taxon>unclassified sequences</taxon>
        <taxon>metagenomes</taxon>
        <taxon>ecological metagenomes</taxon>
    </lineage>
</organism>
<dbReference type="PANTHER" id="PTHR32039">
    <property type="entry name" value="MAGNESIUM-CHELATASE SUBUNIT CHLI"/>
    <property type="match status" value="1"/>
</dbReference>
<gene>
    <name evidence="1" type="ORF">S01H4_66907</name>
</gene>
<dbReference type="PANTHER" id="PTHR32039:SF9">
    <property type="entry name" value="MAGNESIUM-CHELATASE SUBUNIT CHLI-2, CHLOROPLASTIC"/>
    <property type="match status" value="1"/>
</dbReference>
<proteinExistence type="predicted"/>
<accession>X1FFX7</accession>
<reference evidence="1" key="1">
    <citation type="journal article" date="2014" name="Front. Microbiol.">
        <title>High frequency of phylogenetically diverse reductive dehalogenase-homologous genes in deep subseafloor sedimentary metagenomes.</title>
        <authorList>
            <person name="Kawai M."/>
            <person name="Futagami T."/>
            <person name="Toyoda A."/>
            <person name="Takaki Y."/>
            <person name="Nishi S."/>
            <person name="Hori S."/>
            <person name="Arai W."/>
            <person name="Tsubouchi T."/>
            <person name="Morono Y."/>
            <person name="Uchiyama I."/>
            <person name="Ito T."/>
            <person name="Fujiyama A."/>
            <person name="Inagaki F."/>
            <person name="Takami H."/>
        </authorList>
    </citation>
    <scope>NUCLEOTIDE SEQUENCE</scope>
    <source>
        <strain evidence="1">Expedition CK06-06</strain>
    </source>
</reference>
<dbReference type="InterPro" id="IPR045006">
    <property type="entry name" value="CHLI-like"/>
</dbReference>
<sequence length="56" mass="6757">MNPEEGELRPQILDRFSISVNVKTIMDKVLRAEIVKRNILFEENPEEFYDIFREED</sequence>